<sequence>MGQFTGPGIPGYQSTGNSFSGELQNFSNSVSQSPLAHAADGFFTVTAGGACPTWSLTLPIFNQTFVIDEFCQPWALQLYPLIAAAVLVLSGFAAFYIAFL</sequence>
<gene>
    <name evidence="2" type="ORF">GALL_475260</name>
</gene>
<organism evidence="2">
    <name type="scientific">mine drainage metagenome</name>
    <dbReference type="NCBI Taxonomy" id="410659"/>
    <lineage>
        <taxon>unclassified sequences</taxon>
        <taxon>metagenomes</taxon>
        <taxon>ecological metagenomes</taxon>
    </lineage>
</organism>
<accession>A0A1J5Q4R9</accession>
<keyword evidence="1" id="KW-0472">Membrane</keyword>
<keyword evidence="1" id="KW-0812">Transmembrane</keyword>
<protein>
    <submittedName>
        <fullName evidence="2">Uncharacterized protein</fullName>
    </submittedName>
</protein>
<keyword evidence="1" id="KW-1133">Transmembrane helix</keyword>
<evidence type="ECO:0000313" key="2">
    <source>
        <dbReference type="EMBL" id="OIQ70861.1"/>
    </source>
</evidence>
<dbReference type="AlphaFoldDB" id="A0A1J5Q4R9"/>
<name>A0A1J5Q4R9_9ZZZZ</name>
<comment type="caution">
    <text evidence="2">The sequence shown here is derived from an EMBL/GenBank/DDBJ whole genome shotgun (WGS) entry which is preliminary data.</text>
</comment>
<feature type="transmembrane region" description="Helical" evidence="1">
    <location>
        <begin position="78"/>
        <end position="99"/>
    </location>
</feature>
<reference evidence="2" key="1">
    <citation type="submission" date="2016-10" db="EMBL/GenBank/DDBJ databases">
        <title>Sequence of Gallionella enrichment culture.</title>
        <authorList>
            <person name="Poehlein A."/>
            <person name="Muehling M."/>
            <person name="Daniel R."/>
        </authorList>
    </citation>
    <scope>NUCLEOTIDE SEQUENCE</scope>
</reference>
<dbReference type="EMBL" id="MLJW01003990">
    <property type="protein sequence ID" value="OIQ70861.1"/>
    <property type="molecule type" value="Genomic_DNA"/>
</dbReference>
<evidence type="ECO:0000256" key="1">
    <source>
        <dbReference type="SAM" id="Phobius"/>
    </source>
</evidence>
<proteinExistence type="predicted"/>